<name>A0A9C9EPZ2_UNCW3</name>
<dbReference type="InterPro" id="IPR046469">
    <property type="entry name" value="SAM_HAT_N"/>
</dbReference>
<dbReference type="SUPFAM" id="SSF101852">
    <property type="entry name" value="Bacterial fluorinating enzyme, C-terminal domain"/>
    <property type="match status" value="1"/>
</dbReference>
<feature type="domain" description="S-adenosyl-l-methionine hydroxide adenosyltransferase N-terminal" evidence="3">
    <location>
        <begin position="2"/>
        <end position="141"/>
    </location>
</feature>
<reference evidence="5" key="1">
    <citation type="journal article" date="2020" name="mSystems">
        <title>Genome- and Community-Level Interaction Insights into Carbon Utilization and Element Cycling Functions of Hydrothermarchaeota in Hydrothermal Sediment.</title>
        <authorList>
            <person name="Zhou Z."/>
            <person name="Liu Y."/>
            <person name="Xu W."/>
            <person name="Pan J."/>
            <person name="Luo Z.H."/>
            <person name="Li M."/>
        </authorList>
    </citation>
    <scope>NUCLEOTIDE SEQUENCE</scope>
    <source>
        <strain evidence="5">HyVt-388</strain>
    </source>
</reference>
<evidence type="ECO:0000256" key="1">
    <source>
        <dbReference type="ARBA" id="ARBA00022691"/>
    </source>
</evidence>
<dbReference type="Pfam" id="PF01887">
    <property type="entry name" value="SAM_HAT_N"/>
    <property type="match status" value="1"/>
</dbReference>
<protein>
    <recommendedName>
        <fullName evidence="7">SAM-dependent chlorinase/fluorinase</fullName>
    </recommendedName>
</protein>
<keyword evidence="1" id="KW-0949">S-adenosyl-L-methionine</keyword>
<evidence type="ECO:0000259" key="4">
    <source>
        <dbReference type="Pfam" id="PF20257"/>
    </source>
</evidence>
<dbReference type="PANTHER" id="PTHR35092:SF1">
    <property type="entry name" value="CHLORINASE MJ1651"/>
    <property type="match status" value="1"/>
</dbReference>
<comment type="similarity">
    <text evidence="2">Belongs to the SAM hydrolase / SAM-dependent halogenase family.</text>
</comment>
<evidence type="ECO:0000313" key="5">
    <source>
        <dbReference type="EMBL" id="HEC79371.1"/>
    </source>
</evidence>
<feature type="domain" description="S-adenosyl-l-methionine hydroxide adenosyltransferase C-terminal" evidence="4">
    <location>
        <begin position="164"/>
        <end position="240"/>
    </location>
</feature>
<evidence type="ECO:0000259" key="3">
    <source>
        <dbReference type="Pfam" id="PF01887"/>
    </source>
</evidence>
<dbReference type="Proteomes" id="UP000885826">
    <property type="component" value="Unassembled WGS sequence"/>
</dbReference>
<dbReference type="InterPro" id="IPR023227">
    <property type="entry name" value="SAM_OH_AdoTrfase_C_sf"/>
</dbReference>
<evidence type="ECO:0000256" key="2">
    <source>
        <dbReference type="ARBA" id="ARBA00024035"/>
    </source>
</evidence>
<gene>
    <name evidence="5" type="ORF">ENI34_09595</name>
</gene>
<dbReference type="Gene3D" id="2.40.30.90">
    <property type="entry name" value="Bacterial fluorinating enzyme like"/>
    <property type="match status" value="1"/>
</dbReference>
<evidence type="ECO:0000313" key="6">
    <source>
        <dbReference type="Proteomes" id="UP000885826"/>
    </source>
</evidence>
<comment type="caution">
    <text evidence="5">The sequence shown here is derived from an EMBL/GenBank/DDBJ whole genome shotgun (WGS) entry which is preliminary data.</text>
</comment>
<dbReference type="InterPro" id="IPR002747">
    <property type="entry name" value="SAM_OH_AdoTrfase"/>
</dbReference>
<dbReference type="AlphaFoldDB" id="A0A9C9EPZ2"/>
<dbReference type="PIRSF" id="PIRSF006779">
    <property type="entry name" value="UCP006779"/>
    <property type="match status" value="1"/>
</dbReference>
<sequence>MITFISDFGGRDWFVAAVKGEIYRITKDAVIVDITHGIKPHDILSAAFVLKSVYRNFPKGTVHLVVVDPGVGGDRKPLIVESEGYYFVGPDNGVFSYIYKDDSKIYVIEVEEETSVTFHGRDIFAPAAARLSLGRRPDTFGRKTDGCKKIPFPVYRRENERIIGEVVYIDHFGNLITNIPNSVKFNRVYCEGKEISVKNFYEEGEPEEAICIKGSVGYYEIACNKGSAKDVLGAAVGTWVICDTVDDAY</sequence>
<dbReference type="EMBL" id="DRIG01000098">
    <property type="protein sequence ID" value="HEC79371.1"/>
    <property type="molecule type" value="Genomic_DNA"/>
</dbReference>
<dbReference type="Pfam" id="PF20257">
    <property type="entry name" value="SAM_HAT_C"/>
    <property type="match status" value="1"/>
</dbReference>
<proteinExistence type="inferred from homology"/>
<accession>A0A9C9EPZ2</accession>
<dbReference type="InterPro" id="IPR023228">
    <property type="entry name" value="SAM_OH_AdoTrfase_N_sf"/>
</dbReference>
<evidence type="ECO:0008006" key="7">
    <source>
        <dbReference type="Google" id="ProtNLM"/>
    </source>
</evidence>
<dbReference type="SUPFAM" id="SSF102522">
    <property type="entry name" value="Bacterial fluorinating enzyme, N-terminal domain"/>
    <property type="match status" value="1"/>
</dbReference>
<organism evidence="5 6">
    <name type="scientific">candidate division WOR-3 bacterium</name>
    <dbReference type="NCBI Taxonomy" id="2052148"/>
    <lineage>
        <taxon>Bacteria</taxon>
        <taxon>Bacteria division WOR-3</taxon>
    </lineage>
</organism>
<dbReference type="Gene3D" id="3.40.50.10790">
    <property type="entry name" value="S-adenosyl-l-methionine hydroxide adenosyltransferase, N-terminal"/>
    <property type="match status" value="1"/>
</dbReference>
<dbReference type="InterPro" id="IPR046470">
    <property type="entry name" value="SAM_HAT_C"/>
</dbReference>
<dbReference type="PANTHER" id="PTHR35092">
    <property type="entry name" value="CHLORINASE MJ1651"/>
    <property type="match status" value="1"/>
</dbReference>